<dbReference type="HAMAP" id="MF_01470">
    <property type="entry name" value="Cas1"/>
    <property type="match status" value="1"/>
</dbReference>
<keyword evidence="4 9" id="KW-0378">Hydrolase</keyword>
<evidence type="ECO:0000313" key="12">
    <source>
        <dbReference type="Proteomes" id="UP000005270"/>
    </source>
</evidence>
<evidence type="ECO:0000256" key="6">
    <source>
        <dbReference type="ARBA" id="ARBA00023118"/>
    </source>
</evidence>
<keyword evidence="7 9" id="KW-0238">DNA-binding</keyword>
<keyword evidence="2 9" id="KW-0479">Metal-binding</keyword>
<dbReference type="GO" id="GO:0051607">
    <property type="term" value="P:defense response to virus"/>
    <property type="evidence" value="ECO:0007669"/>
    <property type="project" value="UniProtKB-UniRule"/>
</dbReference>
<keyword evidence="8 9" id="KW-0464">Manganese</keyword>
<dbReference type="AlphaFoldDB" id="I3TFC9"/>
<sequence length="427" mass="47294">MRDLVVSEPGTVLRFRKGVFVVEKKGSKTEIPPLEVERVFVASSRVGLSSKVLLKAVEYGIDVVLLDSRGVPVARVHPLFNNKLTETRKAQYRALLDGRWALVAREVVYSKVMNQAGLLKRYYSYTRDQALREGYEKLSTLASEARLKEGVALSELKEWLRGVEAEAARVYWGLYATLLPRELGFQGRDQEGGDPVNASLNYAYGILYSESYSALVIAGLDPYAGFLHEDRPGSTSLVFDFVEQFRFIADAALLDLLRHGWRPSLSGGLLDYESRRRVVAGVLERLEKAKTRRFGEAPVSLRGAMRRSALSLASYLRGEGGLPGLRLRVVSHDSPGRVRHRGRRDQGEAQRLPEVQGADEDPEERLRWEAAAVHGEGRGEGATQVREGGEGRDTLHPAPRVQPQVPQVLRPPPRGPVRGQGAPGGVI</sequence>
<comment type="cofactor">
    <cofactor evidence="9">
        <name>Mg(2+)</name>
        <dbReference type="ChEBI" id="CHEBI:18420"/>
    </cofactor>
    <cofactor evidence="9">
        <name>Mn(2+)</name>
        <dbReference type="ChEBI" id="CHEBI:29035"/>
    </cofactor>
</comment>
<evidence type="ECO:0000256" key="7">
    <source>
        <dbReference type="ARBA" id="ARBA00023125"/>
    </source>
</evidence>
<dbReference type="InterPro" id="IPR050646">
    <property type="entry name" value="Cas1"/>
</dbReference>
<dbReference type="KEGG" id="thg:TCELL_1044"/>
<evidence type="ECO:0000256" key="1">
    <source>
        <dbReference type="ARBA" id="ARBA00022722"/>
    </source>
</evidence>
<dbReference type="eggNOG" id="arCOG01452">
    <property type="taxonomic scope" value="Archaea"/>
</dbReference>
<dbReference type="GO" id="GO:0043571">
    <property type="term" value="P:maintenance of CRISPR repeat elements"/>
    <property type="evidence" value="ECO:0007669"/>
    <property type="project" value="UniProtKB-UniRule"/>
</dbReference>
<dbReference type="PANTHER" id="PTHR34353:SF2">
    <property type="entry name" value="CRISPR-ASSOCIATED ENDONUCLEASE CAS1 1"/>
    <property type="match status" value="1"/>
</dbReference>
<evidence type="ECO:0000256" key="10">
    <source>
        <dbReference type="SAM" id="MobiDB-lite"/>
    </source>
</evidence>
<dbReference type="InterPro" id="IPR042206">
    <property type="entry name" value="CRISPR-assoc_Cas1_C"/>
</dbReference>
<evidence type="ECO:0000256" key="9">
    <source>
        <dbReference type="HAMAP-Rule" id="MF_01470"/>
    </source>
</evidence>
<dbReference type="NCBIfam" id="TIGR00287">
    <property type="entry name" value="cas1"/>
    <property type="match status" value="1"/>
</dbReference>
<dbReference type="GO" id="GO:0016787">
    <property type="term" value="F:hydrolase activity"/>
    <property type="evidence" value="ECO:0007669"/>
    <property type="project" value="UniProtKB-KW"/>
</dbReference>
<gene>
    <name evidence="9" type="primary">cas1</name>
    <name evidence="11" type="ordered locus">TCELL_1044</name>
</gene>
<feature type="binding site" evidence="9">
    <location>
        <position position="243"/>
    </location>
    <ligand>
        <name>Mn(2+)</name>
        <dbReference type="ChEBI" id="CHEBI:29035"/>
    </ligand>
</feature>
<dbReference type="Gene3D" id="1.20.120.920">
    <property type="entry name" value="CRISPR-associated endonuclease Cas1, C-terminal domain"/>
    <property type="match status" value="1"/>
</dbReference>
<dbReference type="InParanoid" id="I3TFC9"/>
<dbReference type="EMBL" id="CP003531">
    <property type="protein sequence ID" value="AFK51467.1"/>
    <property type="molecule type" value="Genomic_DNA"/>
</dbReference>
<dbReference type="GO" id="GO:0003677">
    <property type="term" value="F:DNA binding"/>
    <property type="evidence" value="ECO:0007669"/>
    <property type="project" value="UniProtKB-KW"/>
</dbReference>
<feature type="binding site" evidence="9">
    <location>
        <position position="164"/>
    </location>
    <ligand>
        <name>Mn(2+)</name>
        <dbReference type="ChEBI" id="CHEBI:29035"/>
    </ligand>
</feature>
<evidence type="ECO:0000313" key="11">
    <source>
        <dbReference type="EMBL" id="AFK51467.1"/>
    </source>
</evidence>
<dbReference type="Gene3D" id="3.100.10.20">
    <property type="entry name" value="CRISPR-associated endonuclease Cas1, N-terminal domain"/>
    <property type="match status" value="1"/>
</dbReference>
<feature type="region of interest" description="Disordered" evidence="10">
    <location>
        <begin position="333"/>
        <end position="427"/>
    </location>
</feature>
<accession>I3TFC9</accession>
<evidence type="ECO:0000256" key="2">
    <source>
        <dbReference type="ARBA" id="ARBA00022723"/>
    </source>
</evidence>
<dbReference type="EC" id="3.1.-.-" evidence="9"/>
<evidence type="ECO:0000256" key="5">
    <source>
        <dbReference type="ARBA" id="ARBA00022842"/>
    </source>
</evidence>
<dbReference type="Pfam" id="PF01867">
    <property type="entry name" value="Cas_Cas1"/>
    <property type="match status" value="1"/>
</dbReference>
<keyword evidence="5 9" id="KW-0460">Magnesium</keyword>
<evidence type="ECO:0000256" key="4">
    <source>
        <dbReference type="ARBA" id="ARBA00022801"/>
    </source>
</evidence>
<dbReference type="InterPro" id="IPR002729">
    <property type="entry name" value="CRISPR-assoc_Cas1"/>
</dbReference>
<keyword evidence="12" id="KW-1185">Reference proteome</keyword>
<dbReference type="STRING" id="1184251.TCELL_1044"/>
<comment type="similarity">
    <text evidence="9">Belongs to the CRISPR-associated endonuclease Cas1 family.</text>
</comment>
<dbReference type="Proteomes" id="UP000005270">
    <property type="component" value="Chromosome"/>
</dbReference>
<dbReference type="GO" id="GO:0004519">
    <property type="term" value="F:endonuclease activity"/>
    <property type="evidence" value="ECO:0007669"/>
    <property type="project" value="UniProtKB-UniRule"/>
</dbReference>
<keyword evidence="1 9" id="KW-0540">Nuclease</keyword>
<dbReference type="HOGENOM" id="CLU_052779_0_0_2"/>
<keyword evidence="3 9" id="KW-0255">Endonuclease</keyword>
<evidence type="ECO:0000256" key="8">
    <source>
        <dbReference type="ARBA" id="ARBA00023211"/>
    </source>
</evidence>
<dbReference type="CDD" id="cd09634">
    <property type="entry name" value="Cas1_I-II-III"/>
    <property type="match status" value="1"/>
</dbReference>
<evidence type="ECO:0000256" key="3">
    <source>
        <dbReference type="ARBA" id="ARBA00022759"/>
    </source>
</evidence>
<dbReference type="GO" id="GO:0046872">
    <property type="term" value="F:metal ion binding"/>
    <property type="evidence" value="ECO:0007669"/>
    <property type="project" value="UniProtKB-UniRule"/>
</dbReference>
<reference evidence="11 12" key="1">
    <citation type="journal article" date="2012" name="J. Bacteriol.">
        <title>Complete genome sequence of the hyperthermophilic cellulolytic Crenarchaeon 'Thermogladius cellulolyticus' 1633.</title>
        <authorList>
            <person name="Mardanov A.V."/>
            <person name="Kochetkova T.V."/>
            <person name="Beletsky A.V."/>
            <person name="Bonch-Osmolovskaya E.A."/>
            <person name="Ravin N.V."/>
            <person name="Skryabin K.G."/>
        </authorList>
    </citation>
    <scope>NUCLEOTIDE SEQUENCE [LARGE SCALE GENOMIC DNA]</scope>
    <source>
        <strain evidence="12">DSM 22663 / VKM B-2946 / 1633</strain>
    </source>
</reference>
<comment type="function">
    <text evidence="9">CRISPR (clustered regularly interspaced short palindromic repeat), is an adaptive immune system that provides protection against mobile genetic elements (viruses, transposable elements and conjugative plasmids). CRISPR clusters contain spacers, sequences complementary to antecedent mobile elements, and target invading nucleic acids. CRISPR clusters are transcribed and processed into CRISPR RNA (crRNA). Acts as a dsDNA endonuclease. Involved in the integration of spacer DNA into the CRISPR cassette.</text>
</comment>
<dbReference type="InterPro" id="IPR042211">
    <property type="entry name" value="CRISPR-assoc_Cas1_N"/>
</dbReference>
<dbReference type="PANTHER" id="PTHR34353">
    <property type="entry name" value="CRISPR-ASSOCIATED ENDONUCLEASE CAS1 1"/>
    <property type="match status" value="1"/>
</dbReference>
<comment type="subunit">
    <text evidence="9">Homodimer, forms a heterotetramer with a Cas2 homodimer.</text>
</comment>
<proteinExistence type="inferred from homology"/>
<keyword evidence="6 9" id="KW-0051">Antiviral defense</keyword>
<protein>
    <recommendedName>
        <fullName evidence="9">CRISPR-associated endonuclease Cas1</fullName>
        <ecNumber evidence="9">3.1.-.-</ecNumber>
    </recommendedName>
</protein>
<feature type="binding site" evidence="9">
    <location>
        <position position="228"/>
    </location>
    <ligand>
        <name>Mn(2+)</name>
        <dbReference type="ChEBI" id="CHEBI:29035"/>
    </ligand>
</feature>
<feature type="compositionally biased region" description="Low complexity" evidence="10">
    <location>
        <begin position="397"/>
        <end position="408"/>
    </location>
</feature>
<name>I3TFC9_THEC1</name>
<organism evidence="11 12">
    <name type="scientific">Thermogladius calderae (strain DSM 22663 / VKM B-2946 / 1633)</name>
    <dbReference type="NCBI Taxonomy" id="1184251"/>
    <lineage>
        <taxon>Archaea</taxon>
        <taxon>Thermoproteota</taxon>
        <taxon>Thermoprotei</taxon>
        <taxon>Desulfurococcales</taxon>
        <taxon>Desulfurococcaceae</taxon>
        <taxon>Thermogladius</taxon>
    </lineage>
</organism>